<evidence type="ECO:0000313" key="2">
    <source>
        <dbReference type="EMBL" id="KUM48515.1"/>
    </source>
</evidence>
<geneLocation type="mitochondrion" evidence="2"/>
<reference evidence="2" key="1">
    <citation type="journal article" date="2015" name="Genome Biol. Evol.">
        <title>Organellar Genomes of White Spruce (Picea glauca): Assembly and Annotation.</title>
        <authorList>
            <person name="Jackman S.D."/>
            <person name="Warren R.L."/>
            <person name="Gibb E.A."/>
            <person name="Vandervalk B.P."/>
            <person name="Mohamadi H."/>
            <person name="Chu J."/>
            <person name="Raymond A."/>
            <person name="Pleasance S."/>
            <person name="Coope R."/>
            <person name="Wildung M.R."/>
            <person name="Ritland C.E."/>
            <person name="Bousquet J."/>
            <person name="Jones S.J."/>
            <person name="Bohlmann J."/>
            <person name="Birol I."/>
        </authorList>
    </citation>
    <scope>NUCLEOTIDE SEQUENCE [LARGE SCALE GENOMIC DNA]</scope>
    <source>
        <tissue evidence="2">Flushing bud</tissue>
    </source>
</reference>
<name>A0A117NHL5_PICGL</name>
<dbReference type="EMBL" id="LKAM01000005">
    <property type="protein sequence ID" value="KUM48515.1"/>
    <property type="molecule type" value="Genomic_DNA"/>
</dbReference>
<evidence type="ECO:0000256" key="1">
    <source>
        <dbReference type="SAM" id="MobiDB-lite"/>
    </source>
</evidence>
<proteinExistence type="predicted"/>
<protein>
    <submittedName>
        <fullName evidence="2">Uncharacterized protein</fullName>
    </submittedName>
</protein>
<feature type="compositionally biased region" description="Basic and acidic residues" evidence="1">
    <location>
        <begin position="27"/>
        <end position="37"/>
    </location>
</feature>
<gene>
    <name evidence="2" type="ORF">ABT39_MTgene4530</name>
</gene>
<feature type="region of interest" description="Disordered" evidence="1">
    <location>
        <begin position="1"/>
        <end position="46"/>
    </location>
</feature>
<organism evidence="2">
    <name type="scientific">Picea glauca</name>
    <name type="common">White spruce</name>
    <name type="synonym">Pinus glauca</name>
    <dbReference type="NCBI Taxonomy" id="3330"/>
    <lineage>
        <taxon>Eukaryota</taxon>
        <taxon>Viridiplantae</taxon>
        <taxon>Streptophyta</taxon>
        <taxon>Embryophyta</taxon>
        <taxon>Tracheophyta</taxon>
        <taxon>Spermatophyta</taxon>
        <taxon>Pinopsida</taxon>
        <taxon>Pinidae</taxon>
        <taxon>Conifers I</taxon>
        <taxon>Pinales</taxon>
        <taxon>Pinaceae</taxon>
        <taxon>Picea</taxon>
    </lineage>
</organism>
<sequence length="46" mass="5426">MNRLEILLSSKRMKRKNREPEPGQAQDESKRKNREPPGRYQDACAL</sequence>
<accession>A0A117NHL5</accession>
<dbReference type="AlphaFoldDB" id="A0A117NHL5"/>
<comment type="caution">
    <text evidence="2">The sequence shown here is derived from an EMBL/GenBank/DDBJ whole genome shotgun (WGS) entry which is preliminary data.</text>
</comment>
<keyword evidence="2" id="KW-0496">Mitochondrion</keyword>